<evidence type="ECO:0000256" key="2">
    <source>
        <dbReference type="ARBA" id="ARBA00022842"/>
    </source>
</evidence>
<dbReference type="PANTHER" id="PTHR11081">
    <property type="entry name" value="FLAP ENDONUCLEASE FAMILY MEMBER"/>
    <property type="match status" value="1"/>
</dbReference>
<keyword evidence="1" id="KW-0479">Metal-binding</keyword>
<organism evidence="3 4">
    <name type="scientific">Entomortierella chlamydospora</name>
    <dbReference type="NCBI Taxonomy" id="101097"/>
    <lineage>
        <taxon>Eukaryota</taxon>
        <taxon>Fungi</taxon>
        <taxon>Fungi incertae sedis</taxon>
        <taxon>Mucoromycota</taxon>
        <taxon>Mortierellomycotina</taxon>
        <taxon>Mortierellomycetes</taxon>
        <taxon>Mortierellales</taxon>
        <taxon>Mortierellaceae</taxon>
        <taxon>Entomortierella</taxon>
    </lineage>
</organism>
<dbReference type="InterPro" id="IPR029060">
    <property type="entry name" value="PIN-like_dom_sf"/>
</dbReference>
<dbReference type="GO" id="GO:0046872">
    <property type="term" value="F:metal ion binding"/>
    <property type="evidence" value="ECO:0007669"/>
    <property type="project" value="UniProtKB-KW"/>
</dbReference>
<dbReference type="Gene3D" id="3.40.50.1010">
    <property type="entry name" value="5'-nuclease"/>
    <property type="match status" value="1"/>
</dbReference>
<accession>A0A9P6SRE0</accession>
<dbReference type="GO" id="GO:0017108">
    <property type="term" value="F:5'-flap endonuclease activity"/>
    <property type="evidence" value="ECO:0007669"/>
    <property type="project" value="TreeGrafter"/>
</dbReference>
<keyword evidence="2" id="KW-0460">Magnesium</keyword>
<dbReference type="Proteomes" id="UP000703661">
    <property type="component" value="Unassembled WGS sequence"/>
</dbReference>
<evidence type="ECO:0000313" key="3">
    <source>
        <dbReference type="EMBL" id="KAF9992964.1"/>
    </source>
</evidence>
<reference evidence="3" key="1">
    <citation type="journal article" date="2020" name="Fungal Divers.">
        <title>Resolving the Mortierellaceae phylogeny through synthesis of multi-gene phylogenetics and phylogenomics.</title>
        <authorList>
            <person name="Vandepol N."/>
            <person name="Liber J."/>
            <person name="Desiro A."/>
            <person name="Na H."/>
            <person name="Kennedy M."/>
            <person name="Barry K."/>
            <person name="Grigoriev I.V."/>
            <person name="Miller A.N."/>
            <person name="O'Donnell K."/>
            <person name="Stajich J.E."/>
            <person name="Bonito G."/>
        </authorList>
    </citation>
    <scope>NUCLEOTIDE SEQUENCE</scope>
    <source>
        <strain evidence="3">NRRL 2769</strain>
    </source>
</reference>
<dbReference type="AlphaFoldDB" id="A0A9P6SRE0"/>
<dbReference type="PANTHER" id="PTHR11081:SF9">
    <property type="entry name" value="FLAP ENDONUCLEASE 1"/>
    <property type="match status" value="1"/>
</dbReference>
<dbReference type="EMBL" id="JAAAID010004481">
    <property type="protein sequence ID" value="KAF9992964.1"/>
    <property type="molecule type" value="Genomic_DNA"/>
</dbReference>
<protein>
    <submittedName>
        <fullName evidence="3">Uncharacterized protein</fullName>
    </submittedName>
</protein>
<sequence length="197" mass="22588">MGCRNLWRFFANKKHKPAIRYIRHQHAALTPTTGRIRIDVQGSIFATIRHAYTHCSSPVAAHRLVHKRIKQLGAREVSILYFDGNPAKEKENTHQQREKVRQDALRKADELIDEFSRRVNAGLRIRKQAFIAINKNLSKGFKWKDSDKNALIEYLKQENWDVVLSSTEADIQIAADFQEGDIVVSADSDFAIHPSIS</sequence>
<name>A0A9P6SRE0_9FUNG</name>
<feature type="non-terminal residue" evidence="3">
    <location>
        <position position="197"/>
    </location>
</feature>
<evidence type="ECO:0000313" key="4">
    <source>
        <dbReference type="Proteomes" id="UP000703661"/>
    </source>
</evidence>
<gene>
    <name evidence="3" type="ORF">BGZ80_008332</name>
</gene>
<dbReference type="InterPro" id="IPR006084">
    <property type="entry name" value="XPG/Rad2"/>
</dbReference>
<comment type="caution">
    <text evidence="3">The sequence shown here is derived from an EMBL/GenBank/DDBJ whole genome shotgun (WGS) entry which is preliminary data.</text>
</comment>
<proteinExistence type="predicted"/>
<keyword evidence="4" id="KW-1185">Reference proteome</keyword>
<dbReference type="SUPFAM" id="SSF88723">
    <property type="entry name" value="PIN domain-like"/>
    <property type="match status" value="1"/>
</dbReference>
<evidence type="ECO:0000256" key="1">
    <source>
        <dbReference type="ARBA" id="ARBA00022723"/>
    </source>
</evidence>